<sequence>MSRLLFNRNNIGGVSLSIIGFEIDDEDAYKKQIRSFVDAYAEIIKSQWNAIAGTLGTLGSLTATALGLSTAWASAIAAAVTFLFDVFVALWAPADLIIEDVLGLTAKDLAALTSPNFPVPSISGFTSAGGIKVKISPLDKNVQYRELREYQSNEESSRYQIILRYNRF</sequence>
<dbReference type="Proteomes" id="UP001223586">
    <property type="component" value="Unassembled WGS sequence"/>
</dbReference>
<proteinExistence type="predicted"/>
<accession>A0ABT9WNY9</accession>
<dbReference type="RefSeq" id="WP_307226930.1">
    <property type="nucleotide sequence ID" value="NZ_JAUSTT010000003.1"/>
</dbReference>
<evidence type="ECO:0008006" key="3">
    <source>
        <dbReference type="Google" id="ProtNLM"/>
    </source>
</evidence>
<reference evidence="1 2" key="1">
    <citation type="submission" date="2023-07" db="EMBL/GenBank/DDBJ databases">
        <title>Genomic Encyclopedia of Type Strains, Phase IV (KMG-IV): sequencing the most valuable type-strain genomes for metagenomic binning, comparative biology and taxonomic classification.</title>
        <authorList>
            <person name="Goeker M."/>
        </authorList>
    </citation>
    <scope>NUCLEOTIDE SEQUENCE [LARGE SCALE GENOMIC DNA]</scope>
    <source>
        <strain evidence="1 2">DSM 23837</strain>
    </source>
</reference>
<dbReference type="EMBL" id="JAUSTT010000003">
    <property type="protein sequence ID" value="MDQ0175000.1"/>
    <property type="molecule type" value="Genomic_DNA"/>
</dbReference>
<name>A0ABT9WNY9_9BACI</name>
<evidence type="ECO:0000313" key="1">
    <source>
        <dbReference type="EMBL" id="MDQ0175000.1"/>
    </source>
</evidence>
<comment type="caution">
    <text evidence="1">The sequence shown here is derived from an EMBL/GenBank/DDBJ whole genome shotgun (WGS) entry which is preliminary data.</text>
</comment>
<evidence type="ECO:0000313" key="2">
    <source>
        <dbReference type="Proteomes" id="UP001223586"/>
    </source>
</evidence>
<keyword evidence="2" id="KW-1185">Reference proteome</keyword>
<protein>
    <recommendedName>
        <fullName evidence="3">Phage tail tape measure protein</fullName>
    </recommendedName>
</protein>
<gene>
    <name evidence="1" type="ORF">J2S08_000834</name>
</gene>
<organism evidence="1 2">
    <name type="scientific">Bacillus chungangensis</name>
    <dbReference type="NCBI Taxonomy" id="587633"/>
    <lineage>
        <taxon>Bacteria</taxon>
        <taxon>Bacillati</taxon>
        <taxon>Bacillota</taxon>
        <taxon>Bacilli</taxon>
        <taxon>Bacillales</taxon>
        <taxon>Bacillaceae</taxon>
        <taxon>Bacillus</taxon>
    </lineage>
</organism>